<dbReference type="EMBL" id="NIZV01000653">
    <property type="protein sequence ID" value="RSL83388.1"/>
    <property type="molecule type" value="Genomic_DNA"/>
</dbReference>
<proteinExistence type="predicted"/>
<dbReference type="GO" id="GO:0050661">
    <property type="term" value="F:NADP binding"/>
    <property type="evidence" value="ECO:0007669"/>
    <property type="project" value="InterPro"/>
</dbReference>
<dbReference type="Gene3D" id="3.50.50.60">
    <property type="entry name" value="FAD/NAD(P)-binding domain"/>
    <property type="match status" value="1"/>
</dbReference>
<dbReference type="PRINTS" id="PR00411">
    <property type="entry name" value="PNDRDTASEI"/>
</dbReference>
<dbReference type="AlphaFoldDB" id="A0A428S0K3"/>
<dbReference type="PANTHER" id="PTHR43098">
    <property type="entry name" value="L-ORNITHINE N(5)-MONOOXYGENASE-RELATED"/>
    <property type="match status" value="1"/>
</dbReference>
<organism evidence="5 6">
    <name type="scientific">Fusarium ambrosium</name>
    <dbReference type="NCBI Taxonomy" id="131363"/>
    <lineage>
        <taxon>Eukaryota</taxon>
        <taxon>Fungi</taxon>
        <taxon>Dikarya</taxon>
        <taxon>Ascomycota</taxon>
        <taxon>Pezizomycotina</taxon>
        <taxon>Sordariomycetes</taxon>
        <taxon>Hypocreomycetidae</taxon>
        <taxon>Hypocreales</taxon>
        <taxon>Nectriaceae</taxon>
        <taxon>Fusarium</taxon>
        <taxon>Fusarium solani species complex</taxon>
    </lineage>
</organism>
<dbReference type="InterPro" id="IPR020946">
    <property type="entry name" value="Flavin_mOase-like"/>
</dbReference>
<evidence type="ECO:0008006" key="7">
    <source>
        <dbReference type="Google" id="ProtNLM"/>
    </source>
</evidence>
<evidence type="ECO:0000313" key="5">
    <source>
        <dbReference type="EMBL" id="RSL83388.1"/>
    </source>
</evidence>
<reference evidence="5 6" key="1">
    <citation type="submission" date="2017-06" db="EMBL/GenBank/DDBJ databases">
        <title>Cmopartive genomic analysis of Ambrosia Fusariam Clade fungi.</title>
        <authorList>
            <person name="Stajich J.E."/>
            <person name="Carrillo J."/>
            <person name="Kijimoto T."/>
            <person name="Eskalen A."/>
            <person name="O'Donnell K."/>
            <person name="Kasson M."/>
        </authorList>
    </citation>
    <scope>NUCLEOTIDE SEQUENCE [LARGE SCALE GENOMIC DNA]</scope>
    <source>
        <strain evidence="5 6">NRRL 20438</strain>
    </source>
</reference>
<dbReference type="GO" id="GO:0050660">
    <property type="term" value="F:flavin adenine dinucleotide binding"/>
    <property type="evidence" value="ECO:0007669"/>
    <property type="project" value="InterPro"/>
</dbReference>
<accession>A0A428S0K3</accession>
<keyword evidence="2" id="KW-0274">FAD</keyword>
<evidence type="ECO:0000256" key="4">
    <source>
        <dbReference type="ARBA" id="ARBA00023002"/>
    </source>
</evidence>
<gene>
    <name evidence="5" type="ORF">CDV31_016833</name>
</gene>
<dbReference type="Pfam" id="PF00743">
    <property type="entry name" value="FMO-like"/>
    <property type="match status" value="1"/>
</dbReference>
<sequence length="227" mass="25501">MNPHSGKQVDVLIVGAGFGGIGQAYALRNHGLSIKVIDSLHDIGGTWLTNTYPGATSDTESFVYRFSWDKEDLQTYPWSRRYLKQPEILEYLRQFVEKHDLRKYVQFNTEMLSAAWDEGSGLWEVSVSNGETYWARYFIPAMGQLSKVNLPSIPGIANFHGLITHSSHWDKDIDLTNKRVGVIGCGASGVQIITAIAPQVASLTAFIRHPQFTVRSNDKPVNHQHRD</sequence>
<comment type="caution">
    <text evidence="5">The sequence shown here is derived from an EMBL/GenBank/DDBJ whole genome shotgun (WGS) entry which is preliminary data.</text>
</comment>
<dbReference type="InterPro" id="IPR050775">
    <property type="entry name" value="FAD-binding_Monooxygenases"/>
</dbReference>
<keyword evidence="1" id="KW-0285">Flavoprotein</keyword>
<evidence type="ECO:0000313" key="6">
    <source>
        <dbReference type="Proteomes" id="UP000288429"/>
    </source>
</evidence>
<dbReference type="PANTHER" id="PTHR43098:SF5">
    <property type="entry name" value="DUAL-FUNCTIONAL MONOOXYGENASE_METHYLTRANSFERASE PSOF"/>
    <property type="match status" value="1"/>
</dbReference>
<keyword evidence="6" id="KW-1185">Reference proteome</keyword>
<evidence type="ECO:0000256" key="3">
    <source>
        <dbReference type="ARBA" id="ARBA00022857"/>
    </source>
</evidence>
<keyword evidence="4" id="KW-0560">Oxidoreductase</keyword>
<protein>
    <recommendedName>
        <fullName evidence="7">FAD/NAD(P)-binding domain-containing protein</fullName>
    </recommendedName>
</protein>
<dbReference type="SUPFAM" id="SSF51905">
    <property type="entry name" value="FAD/NAD(P)-binding domain"/>
    <property type="match status" value="1"/>
</dbReference>
<evidence type="ECO:0000256" key="1">
    <source>
        <dbReference type="ARBA" id="ARBA00022630"/>
    </source>
</evidence>
<dbReference type="Proteomes" id="UP000288429">
    <property type="component" value="Unassembled WGS sequence"/>
</dbReference>
<dbReference type="GO" id="GO:0004499">
    <property type="term" value="F:N,N-dimethylaniline monooxygenase activity"/>
    <property type="evidence" value="ECO:0007669"/>
    <property type="project" value="InterPro"/>
</dbReference>
<evidence type="ECO:0000256" key="2">
    <source>
        <dbReference type="ARBA" id="ARBA00022827"/>
    </source>
</evidence>
<name>A0A428S0K3_9HYPO</name>
<keyword evidence="3" id="KW-0521">NADP</keyword>
<dbReference type="InterPro" id="IPR036188">
    <property type="entry name" value="FAD/NAD-bd_sf"/>
</dbReference>